<dbReference type="InterPro" id="IPR015269">
    <property type="entry name" value="UPF0029_Impact_C"/>
</dbReference>
<dbReference type="InterPro" id="IPR015796">
    <property type="entry name" value="Impact_YigZ-like"/>
</dbReference>
<dbReference type="EMBL" id="FUXZ01000011">
    <property type="protein sequence ID" value="SKA69461.1"/>
    <property type="molecule type" value="Genomic_DNA"/>
</dbReference>
<evidence type="ECO:0000313" key="5">
    <source>
        <dbReference type="Proteomes" id="UP000190814"/>
    </source>
</evidence>
<dbReference type="Pfam" id="PF01205">
    <property type="entry name" value="Impact_N"/>
    <property type="match status" value="1"/>
</dbReference>
<dbReference type="InterPro" id="IPR036956">
    <property type="entry name" value="Impact_N_sf"/>
</dbReference>
<dbReference type="PROSITE" id="PS00910">
    <property type="entry name" value="UPF0029"/>
    <property type="match status" value="1"/>
</dbReference>
<proteinExistence type="inferred from homology"/>
<dbReference type="STRING" id="39495.SAMN02745111_01858"/>
<reference evidence="4 5" key="1">
    <citation type="submission" date="2017-02" db="EMBL/GenBank/DDBJ databases">
        <authorList>
            <person name="Peterson S.W."/>
        </authorList>
    </citation>
    <scope>NUCLEOTIDE SEQUENCE [LARGE SCALE GENOMIC DNA]</scope>
    <source>
        <strain evidence="4 5">ATCC 35992</strain>
    </source>
</reference>
<comment type="similarity">
    <text evidence="1">Belongs to the IMPACT family.</text>
</comment>
<dbReference type="InterPro" id="IPR035647">
    <property type="entry name" value="EFG_III/V"/>
</dbReference>
<dbReference type="NCBIfam" id="TIGR00257">
    <property type="entry name" value="IMPACT_YIGZ"/>
    <property type="match status" value="1"/>
</dbReference>
<dbReference type="RefSeq" id="WP_078766705.1">
    <property type="nucleotide sequence ID" value="NZ_FUXZ01000011.1"/>
</dbReference>
<dbReference type="Pfam" id="PF09186">
    <property type="entry name" value="DUF1949"/>
    <property type="match status" value="1"/>
</dbReference>
<evidence type="ECO:0000313" key="4">
    <source>
        <dbReference type="EMBL" id="SKA69461.1"/>
    </source>
</evidence>
<dbReference type="PANTHER" id="PTHR16301">
    <property type="entry name" value="IMPACT-RELATED"/>
    <property type="match status" value="1"/>
</dbReference>
<evidence type="ECO:0000256" key="1">
    <source>
        <dbReference type="ARBA" id="ARBA00007665"/>
    </source>
</evidence>
<dbReference type="InterPro" id="IPR023582">
    <property type="entry name" value="Impact"/>
</dbReference>
<dbReference type="Proteomes" id="UP000190814">
    <property type="component" value="Unassembled WGS sequence"/>
</dbReference>
<dbReference type="GO" id="GO:0005737">
    <property type="term" value="C:cytoplasm"/>
    <property type="evidence" value="ECO:0007669"/>
    <property type="project" value="TreeGrafter"/>
</dbReference>
<protein>
    <submittedName>
        <fullName evidence="4">Uncharacterized protein, YigZ family</fullName>
    </submittedName>
</protein>
<dbReference type="SUPFAM" id="SSF54980">
    <property type="entry name" value="EF-G C-terminal domain-like"/>
    <property type="match status" value="1"/>
</dbReference>
<sequence length="216" mass="24303">MDKVKYVIEDGESEVVITKSRFLGFIKKVKTEDEAIEFINAMKKKYWDARHNCMAYVIEGDQEIKRFSDDGEPQGTAGKPILDVLERQNIKNAVIVVTRYFGGVLLGTGGLVRAYTEASVEAVKNAKICEVSDGVRFNIEVDYTSAGKISYYLRQNGGHEVETTYGENVIIDLIVDKTDEKALEDKVTEITSAQARFISKEDITYGICGDEYIWEL</sequence>
<evidence type="ECO:0000259" key="3">
    <source>
        <dbReference type="Pfam" id="PF09186"/>
    </source>
</evidence>
<feature type="domain" description="Impact N-terminal" evidence="2">
    <location>
        <begin position="19"/>
        <end position="122"/>
    </location>
</feature>
<dbReference type="InterPro" id="IPR020569">
    <property type="entry name" value="UPF0029_Impact_CS"/>
</dbReference>
<gene>
    <name evidence="4" type="ORF">SAMN02745111_01858</name>
</gene>
<dbReference type="PANTHER" id="PTHR16301:SF20">
    <property type="entry name" value="IMPACT FAMILY MEMBER YIGZ"/>
    <property type="match status" value="1"/>
</dbReference>
<dbReference type="AlphaFoldDB" id="A0A1T4VY87"/>
<evidence type="ECO:0000259" key="2">
    <source>
        <dbReference type="Pfam" id="PF01205"/>
    </source>
</evidence>
<dbReference type="OrthoDB" id="9813771at2"/>
<dbReference type="GO" id="GO:0006446">
    <property type="term" value="P:regulation of translational initiation"/>
    <property type="evidence" value="ECO:0007669"/>
    <property type="project" value="TreeGrafter"/>
</dbReference>
<dbReference type="InterPro" id="IPR020568">
    <property type="entry name" value="Ribosomal_Su5_D2-typ_SF"/>
</dbReference>
<accession>A0A1T4VY87</accession>
<dbReference type="Gene3D" id="3.30.70.240">
    <property type="match status" value="1"/>
</dbReference>
<dbReference type="SUPFAM" id="SSF54211">
    <property type="entry name" value="Ribosomal protein S5 domain 2-like"/>
    <property type="match status" value="1"/>
</dbReference>
<feature type="domain" description="UPF0029" evidence="3">
    <location>
        <begin position="139"/>
        <end position="194"/>
    </location>
</feature>
<keyword evidence="5" id="KW-1185">Reference proteome</keyword>
<dbReference type="InterPro" id="IPR001498">
    <property type="entry name" value="Impact_N"/>
</dbReference>
<name>A0A1T4VY87_9FIRM</name>
<organism evidence="4 5">
    <name type="scientific">Eubacterium uniforme</name>
    <dbReference type="NCBI Taxonomy" id="39495"/>
    <lineage>
        <taxon>Bacteria</taxon>
        <taxon>Bacillati</taxon>
        <taxon>Bacillota</taxon>
        <taxon>Clostridia</taxon>
        <taxon>Eubacteriales</taxon>
        <taxon>Eubacteriaceae</taxon>
        <taxon>Eubacterium</taxon>
    </lineage>
</organism>
<dbReference type="Gene3D" id="3.30.230.30">
    <property type="entry name" value="Impact, N-terminal domain"/>
    <property type="match status" value="1"/>
</dbReference>